<sequence length="50" mass="5913">LLNNTPIKNIRTNVKYLSDSIEIGKHRFNNIVVDTVVVVEHRRKRSWHMA</sequence>
<organism evidence="1">
    <name type="scientific">Haemonchus placei</name>
    <name type="common">Barber's pole worm</name>
    <dbReference type="NCBI Taxonomy" id="6290"/>
    <lineage>
        <taxon>Eukaryota</taxon>
        <taxon>Metazoa</taxon>
        <taxon>Ecdysozoa</taxon>
        <taxon>Nematoda</taxon>
        <taxon>Chromadorea</taxon>
        <taxon>Rhabditida</taxon>
        <taxon>Rhabditina</taxon>
        <taxon>Rhabditomorpha</taxon>
        <taxon>Strongyloidea</taxon>
        <taxon>Trichostrongylidae</taxon>
        <taxon>Haemonchus</taxon>
    </lineage>
</organism>
<dbReference type="WBParaSite" id="HPLM_0000250501-mRNA-1">
    <property type="protein sequence ID" value="HPLM_0000250501-mRNA-1"/>
    <property type="gene ID" value="HPLM_0000250501"/>
</dbReference>
<accession>A0A0N4VYY4</accession>
<name>A0A0N4VYY4_HAEPC</name>
<dbReference type="AlphaFoldDB" id="A0A0N4VYY4"/>
<reference evidence="1" key="1">
    <citation type="submission" date="2017-02" db="UniProtKB">
        <authorList>
            <consortium name="WormBaseParasite"/>
        </authorList>
    </citation>
    <scope>IDENTIFICATION</scope>
</reference>
<evidence type="ECO:0000313" key="1">
    <source>
        <dbReference type="WBParaSite" id="HPLM_0000250501-mRNA-1"/>
    </source>
</evidence>
<protein>
    <submittedName>
        <fullName evidence="1">Transposase</fullName>
    </submittedName>
</protein>
<proteinExistence type="predicted"/>